<accession>M1PDK5</accession>
<evidence type="ECO:0000313" key="12">
    <source>
        <dbReference type="Proteomes" id="UP000011721"/>
    </source>
</evidence>
<keyword evidence="6 9" id="KW-0378">Hydrolase</keyword>
<dbReference type="RefSeq" id="WP_015403502.1">
    <property type="nucleotide sequence ID" value="NC_020304.1"/>
</dbReference>
<dbReference type="OrthoDB" id="9805666at2"/>
<dbReference type="GO" id="GO:0008081">
    <property type="term" value="F:phosphoric diester hydrolase activity"/>
    <property type="evidence" value="ECO:0007669"/>
    <property type="project" value="TreeGrafter"/>
</dbReference>
<feature type="binding site" evidence="9">
    <location>
        <position position="227"/>
    </location>
    <ligand>
        <name>Zn(2+)</name>
        <dbReference type="ChEBI" id="CHEBI:29105"/>
        <label>3</label>
    </ligand>
</feature>
<dbReference type="HOGENOM" id="CLU_025885_0_1_7"/>
<evidence type="ECO:0000256" key="6">
    <source>
        <dbReference type="ARBA" id="ARBA00022801"/>
    </source>
</evidence>
<keyword evidence="5 9" id="KW-0227">DNA damage</keyword>
<dbReference type="GO" id="GO:0008270">
    <property type="term" value="F:zinc ion binding"/>
    <property type="evidence" value="ECO:0007669"/>
    <property type="project" value="UniProtKB-UniRule"/>
</dbReference>
<dbReference type="Proteomes" id="UP000011721">
    <property type="component" value="Chromosome"/>
</dbReference>
<evidence type="ECO:0000256" key="1">
    <source>
        <dbReference type="ARBA" id="ARBA00005340"/>
    </source>
</evidence>
<feature type="binding site" evidence="9">
    <location>
        <position position="143"/>
    </location>
    <ligand>
        <name>Zn(2+)</name>
        <dbReference type="ChEBI" id="CHEBI:29105"/>
        <label>1</label>
    </ligand>
</feature>
<feature type="binding site" evidence="9">
    <location>
        <position position="107"/>
    </location>
    <ligand>
        <name>Zn(2+)</name>
        <dbReference type="ChEBI" id="CHEBI:29105"/>
        <label>1</label>
    </ligand>
</feature>
<evidence type="ECO:0000256" key="7">
    <source>
        <dbReference type="ARBA" id="ARBA00022833"/>
    </source>
</evidence>
<feature type="binding site" evidence="9">
    <location>
        <position position="229"/>
    </location>
    <ligand>
        <name>Zn(2+)</name>
        <dbReference type="ChEBI" id="CHEBI:29105"/>
        <label>3</label>
    </ligand>
</feature>
<organism evidence="11 12">
    <name type="scientific">Desulfocapsa sulfexigens (strain DSM 10523 / SB164P1)</name>
    <dbReference type="NCBI Taxonomy" id="1167006"/>
    <lineage>
        <taxon>Bacteria</taxon>
        <taxon>Pseudomonadati</taxon>
        <taxon>Thermodesulfobacteriota</taxon>
        <taxon>Desulfobulbia</taxon>
        <taxon>Desulfobulbales</taxon>
        <taxon>Desulfocapsaceae</taxon>
        <taxon>Desulfocapsa</taxon>
    </lineage>
</organism>
<feature type="binding site" evidence="9">
    <location>
        <position position="177"/>
    </location>
    <ligand>
        <name>Zn(2+)</name>
        <dbReference type="ChEBI" id="CHEBI:29105"/>
        <label>2</label>
    </ligand>
</feature>
<evidence type="ECO:0000313" key="11">
    <source>
        <dbReference type="EMBL" id="AGF77810.1"/>
    </source>
</evidence>
<evidence type="ECO:0000256" key="5">
    <source>
        <dbReference type="ARBA" id="ARBA00022763"/>
    </source>
</evidence>
<keyword evidence="8 9" id="KW-0234">DNA repair</keyword>
<feature type="binding site" evidence="9">
    <location>
        <position position="214"/>
    </location>
    <ligand>
        <name>Zn(2+)</name>
        <dbReference type="ChEBI" id="CHEBI:29105"/>
        <label>2</label>
    </ligand>
</feature>
<dbReference type="GO" id="GO:0003906">
    <property type="term" value="F:DNA-(apurinic or apyrimidinic site) endonuclease activity"/>
    <property type="evidence" value="ECO:0007669"/>
    <property type="project" value="TreeGrafter"/>
</dbReference>
<evidence type="ECO:0000256" key="8">
    <source>
        <dbReference type="ARBA" id="ARBA00023204"/>
    </source>
</evidence>
<gene>
    <name evidence="9" type="primary">nfo</name>
    <name evidence="11" type="ordered locus">UWK_01245</name>
</gene>
<reference evidence="12" key="1">
    <citation type="journal article" date="2013" name="Stand. Genomic Sci.">
        <title>Complete genome sequence of Desulfocapsa sulfexigens, a marine deltaproteobacterium specialized in disproportionating inorganic sulfur compounds.</title>
        <authorList>
            <person name="Finster K.W."/>
            <person name="Kjeldsen K.U."/>
            <person name="Kube M."/>
            <person name="Reinhardt R."/>
            <person name="Mussmann M."/>
            <person name="Amann R."/>
            <person name="Schreiber L."/>
        </authorList>
    </citation>
    <scope>NUCLEOTIDE SEQUENCE [LARGE SCALE GENOMIC DNA]</scope>
    <source>
        <strain evidence="12">DSM 10523 / SB164P1</strain>
    </source>
</reference>
<feature type="domain" description="Xylose isomerase-like TIM barrel" evidence="10">
    <location>
        <begin position="18"/>
        <end position="270"/>
    </location>
</feature>
<dbReference type="EC" id="3.1.21.2" evidence="9"/>
<dbReference type="GO" id="GO:0006284">
    <property type="term" value="P:base-excision repair"/>
    <property type="evidence" value="ECO:0007669"/>
    <property type="project" value="TreeGrafter"/>
</dbReference>
<dbReference type="GO" id="GO:0003677">
    <property type="term" value="F:DNA binding"/>
    <property type="evidence" value="ECO:0007669"/>
    <property type="project" value="InterPro"/>
</dbReference>
<feature type="binding site" evidence="9">
    <location>
        <position position="259"/>
    </location>
    <ligand>
        <name>Zn(2+)</name>
        <dbReference type="ChEBI" id="CHEBI:29105"/>
        <label>2</label>
    </ligand>
</feature>
<dbReference type="Gene3D" id="3.20.20.150">
    <property type="entry name" value="Divalent-metal-dependent TIM barrel enzymes"/>
    <property type="match status" value="1"/>
</dbReference>
<dbReference type="PANTHER" id="PTHR21445">
    <property type="entry name" value="ENDONUCLEASE IV ENDODEOXYRIBONUCLEASE IV"/>
    <property type="match status" value="1"/>
</dbReference>
<dbReference type="STRING" id="1167006.UWK_01245"/>
<evidence type="ECO:0000256" key="2">
    <source>
        <dbReference type="ARBA" id="ARBA00022722"/>
    </source>
</evidence>
<dbReference type="InterPro" id="IPR001719">
    <property type="entry name" value="AP_endonuc_2"/>
</dbReference>
<dbReference type="eggNOG" id="COG0648">
    <property type="taxonomic scope" value="Bacteria"/>
</dbReference>
<evidence type="ECO:0000256" key="9">
    <source>
        <dbReference type="HAMAP-Rule" id="MF_00152"/>
    </source>
</evidence>
<dbReference type="PATRIC" id="fig|1167006.5.peg.1375"/>
<dbReference type="SUPFAM" id="SSF51658">
    <property type="entry name" value="Xylose isomerase-like"/>
    <property type="match status" value="1"/>
</dbReference>
<evidence type="ECO:0000259" key="10">
    <source>
        <dbReference type="Pfam" id="PF01261"/>
    </source>
</evidence>
<dbReference type="Pfam" id="PF01261">
    <property type="entry name" value="AP_endonuc_2"/>
    <property type="match status" value="1"/>
</dbReference>
<keyword evidence="3 9" id="KW-0479">Metal-binding</keyword>
<dbReference type="HAMAP" id="MF_00152">
    <property type="entry name" value="Nfo"/>
    <property type="match status" value="1"/>
</dbReference>
<comment type="function">
    <text evidence="9">Endonuclease IV plays a role in DNA repair. It cleaves phosphodiester bonds at apurinic or apyrimidinic (AP) sites, generating a 3'-hydroxyl group and a 5'-terminal sugar phosphate.</text>
</comment>
<dbReference type="GO" id="GO:0008833">
    <property type="term" value="F:deoxyribonuclease IV (phage-T4-induced) activity"/>
    <property type="evidence" value="ECO:0007669"/>
    <property type="project" value="UniProtKB-UniRule"/>
</dbReference>
<evidence type="ECO:0000256" key="3">
    <source>
        <dbReference type="ARBA" id="ARBA00022723"/>
    </source>
</evidence>
<keyword evidence="12" id="KW-1185">Reference proteome</keyword>
<dbReference type="FunFam" id="3.20.20.150:FF:000001">
    <property type="entry name" value="Probable endonuclease 4"/>
    <property type="match status" value="1"/>
</dbReference>
<proteinExistence type="inferred from homology"/>
<keyword evidence="7 9" id="KW-0862">Zinc</keyword>
<dbReference type="AlphaFoldDB" id="M1PDK5"/>
<feature type="binding site" evidence="9">
    <location>
        <position position="143"/>
    </location>
    <ligand>
        <name>Zn(2+)</name>
        <dbReference type="ChEBI" id="CHEBI:29105"/>
        <label>2</label>
    </ligand>
</feature>
<dbReference type="InterPro" id="IPR013022">
    <property type="entry name" value="Xyl_isomerase-like_TIM-brl"/>
</dbReference>
<dbReference type="KEGG" id="dsf:UWK_01245"/>
<name>M1PDK5_DESSD</name>
<dbReference type="PROSITE" id="PS00731">
    <property type="entry name" value="AP_NUCLEASE_F2_3"/>
    <property type="match status" value="1"/>
</dbReference>
<dbReference type="CDD" id="cd00019">
    <property type="entry name" value="AP2Ec"/>
    <property type="match status" value="1"/>
</dbReference>
<dbReference type="PROSITE" id="PS51432">
    <property type="entry name" value="AP_NUCLEASE_F2_4"/>
    <property type="match status" value="1"/>
</dbReference>
<dbReference type="PROSITE" id="PS00730">
    <property type="entry name" value="AP_NUCLEASE_F2_2"/>
    <property type="match status" value="1"/>
</dbReference>
<dbReference type="NCBIfam" id="TIGR00587">
    <property type="entry name" value="nfo"/>
    <property type="match status" value="1"/>
</dbReference>
<dbReference type="InterPro" id="IPR036237">
    <property type="entry name" value="Xyl_isomerase-like_sf"/>
</dbReference>
<feature type="binding site" evidence="9">
    <location>
        <position position="67"/>
    </location>
    <ligand>
        <name>Zn(2+)</name>
        <dbReference type="ChEBI" id="CHEBI:29105"/>
        <label>1</label>
    </ligand>
</feature>
<dbReference type="PANTHER" id="PTHR21445:SF0">
    <property type="entry name" value="APURINIC-APYRIMIDINIC ENDONUCLEASE"/>
    <property type="match status" value="1"/>
</dbReference>
<evidence type="ECO:0000256" key="4">
    <source>
        <dbReference type="ARBA" id="ARBA00022759"/>
    </source>
</evidence>
<comment type="catalytic activity">
    <reaction evidence="9">
        <text>Endonucleolytic cleavage to 5'-phosphooligonucleotide end-products.</text>
        <dbReference type="EC" id="3.1.21.2"/>
    </reaction>
</comment>
<feature type="binding site" evidence="9">
    <location>
        <position position="180"/>
    </location>
    <ligand>
        <name>Zn(2+)</name>
        <dbReference type="ChEBI" id="CHEBI:29105"/>
        <label>3</label>
    </ligand>
</feature>
<sequence length="288" mass="31751">MPLLGAHESVAGGVHLAFDRIRAVGGSALQIFTRNQRQWTPKPVTEEEQQLFAAAWEECPDMPVASHASYLVNLASGKPDLAQKSIIAFSDELKRCEVLNIPLVVMHPGSHGGDGVDTGIARFIKNLDLAFERADNQVTVLLETTAGQGTGLGSRFEELGAIIEGSKYRNKLGVCMDTCHIFAAGYDIRSPKSYQACMAEFDKFVGIEQIRFFHLNDSKKSLGCNVDRHEHIGQGEIGLDGFRNLLNDPRFADHPMTLETPKGKDLQEDRDNLAVLRGLLSHRDNIQL</sequence>
<comment type="similarity">
    <text evidence="1 9">Belongs to the AP endonuclease 2 family.</text>
</comment>
<comment type="cofactor">
    <cofactor evidence="9">
        <name>Zn(2+)</name>
        <dbReference type="ChEBI" id="CHEBI:29105"/>
    </cofactor>
    <text evidence="9">Binds 3 Zn(2+) ions.</text>
</comment>
<dbReference type="SMART" id="SM00518">
    <property type="entry name" value="AP2Ec"/>
    <property type="match status" value="1"/>
</dbReference>
<dbReference type="EMBL" id="CP003985">
    <property type="protein sequence ID" value="AGF77810.1"/>
    <property type="molecule type" value="Genomic_DNA"/>
</dbReference>
<dbReference type="InterPro" id="IPR018246">
    <property type="entry name" value="AP_endonuc_F2_Zn_BS"/>
</dbReference>
<keyword evidence="2 9" id="KW-0540">Nuclease</keyword>
<protein>
    <recommendedName>
        <fullName evidence="9">Probable endonuclease 4</fullName>
        <ecNumber evidence="9">3.1.21.2</ecNumber>
    </recommendedName>
    <alternativeName>
        <fullName evidence="9">Endodeoxyribonuclease IV</fullName>
    </alternativeName>
    <alternativeName>
        <fullName evidence="9">Endonuclease IV</fullName>
    </alternativeName>
</protein>
<keyword evidence="4 9" id="KW-0255">Endonuclease</keyword>